<gene>
    <name evidence="4" type="ORF">E7Z59_05875</name>
</gene>
<feature type="region of interest" description="Disordered" evidence="1">
    <location>
        <begin position="20"/>
        <end position="40"/>
    </location>
</feature>
<dbReference type="Pfam" id="PF17996">
    <property type="entry name" value="CE2_N"/>
    <property type="match status" value="1"/>
</dbReference>
<reference evidence="4 5" key="1">
    <citation type="submission" date="2019-04" db="EMBL/GenBank/DDBJ databases">
        <title>Draft genome sequence of Robertkochia marina CC-AMO-30D.</title>
        <authorList>
            <person name="Hameed A."/>
            <person name="Lin S.-Y."/>
            <person name="Shahina M."/>
            <person name="Lai W.-A."/>
            <person name="Young C.-C."/>
        </authorList>
    </citation>
    <scope>NUCLEOTIDE SEQUENCE [LARGE SCALE GENOMIC DNA]</scope>
    <source>
        <strain evidence="4 5">CC-AMO-30D</strain>
    </source>
</reference>
<dbReference type="InterPro" id="IPR052762">
    <property type="entry name" value="PCW_deacetylase/CE"/>
</dbReference>
<dbReference type="Gene3D" id="3.40.50.1110">
    <property type="entry name" value="SGNH hydrolase"/>
    <property type="match status" value="1"/>
</dbReference>
<dbReference type="InterPro" id="IPR036514">
    <property type="entry name" value="SGNH_hydro_sf"/>
</dbReference>
<dbReference type="PANTHER" id="PTHR37834:SF2">
    <property type="entry name" value="ESTERASE, SGNH HYDROLASE-TYPE"/>
    <property type="match status" value="1"/>
</dbReference>
<dbReference type="PROSITE" id="PS51257">
    <property type="entry name" value="PROKAR_LIPOPROTEIN"/>
    <property type="match status" value="1"/>
</dbReference>
<feature type="domain" description="Carbohydrate esterase 2 N-terminal" evidence="3">
    <location>
        <begin position="68"/>
        <end position="167"/>
    </location>
</feature>
<dbReference type="Proteomes" id="UP000305939">
    <property type="component" value="Unassembled WGS sequence"/>
</dbReference>
<comment type="caution">
    <text evidence="4">The sequence shown here is derived from an EMBL/GenBank/DDBJ whole genome shotgun (WGS) entry which is preliminary data.</text>
</comment>
<evidence type="ECO:0000313" key="5">
    <source>
        <dbReference type="Proteomes" id="UP000305939"/>
    </source>
</evidence>
<dbReference type="CDD" id="cd01831">
    <property type="entry name" value="Endoglucanase_E_like"/>
    <property type="match status" value="1"/>
</dbReference>
<dbReference type="InterPro" id="IPR013830">
    <property type="entry name" value="SGNH_hydro"/>
</dbReference>
<dbReference type="OrthoDB" id="9801375at2"/>
<dbReference type="SUPFAM" id="SSF52266">
    <property type="entry name" value="SGNH hydrolase"/>
    <property type="match status" value="1"/>
</dbReference>
<dbReference type="PANTHER" id="PTHR37834">
    <property type="entry name" value="GDSL-LIKE LIPASE/ACYLHYDROLASE DOMAIN PROTEIN (AFU_ORTHOLOGUE AFUA_2G00620)"/>
    <property type="match status" value="1"/>
</dbReference>
<dbReference type="InterPro" id="IPR037461">
    <property type="entry name" value="CtCE2-like_dom"/>
</dbReference>
<dbReference type="Gene3D" id="2.60.120.260">
    <property type="entry name" value="Galactose-binding domain-like"/>
    <property type="match status" value="1"/>
</dbReference>
<dbReference type="EMBL" id="SSMC01000001">
    <property type="protein sequence ID" value="THD69854.1"/>
    <property type="molecule type" value="Genomic_DNA"/>
</dbReference>
<evidence type="ECO:0000259" key="3">
    <source>
        <dbReference type="Pfam" id="PF17996"/>
    </source>
</evidence>
<organism evidence="4 5">
    <name type="scientific">Robertkochia marina</name>
    <dbReference type="NCBI Taxonomy" id="1227945"/>
    <lineage>
        <taxon>Bacteria</taxon>
        <taxon>Pseudomonadati</taxon>
        <taxon>Bacteroidota</taxon>
        <taxon>Flavobacteriia</taxon>
        <taxon>Flavobacteriales</taxon>
        <taxon>Flavobacteriaceae</taxon>
        <taxon>Robertkochia</taxon>
    </lineage>
</organism>
<dbReference type="Pfam" id="PF13472">
    <property type="entry name" value="Lipase_GDSL_2"/>
    <property type="match status" value="1"/>
</dbReference>
<feature type="domain" description="SGNH hydrolase-type esterase" evidence="2">
    <location>
        <begin position="182"/>
        <end position="332"/>
    </location>
</feature>
<accession>A0A4S3M3U8</accession>
<sequence>MIRFSFLLLVLLTVLTGCRQEPEKSSAPPEPEPEHIDEGAESTEPGMAYLYGQTDEIDIGFRNFFTTFGRTTTAADGSIELISPASAVRFQARGGALHIRMRTPGNDHAYVLVTVNGEPENKYKIKGKGLTAVEVGFEDENTWYEIGIHKLTEAHNGAIVFIDADAQQIKESVYKKDLQIEFIGNSITCGYGADTADIPCGTDVNYDQHNAWKGYAVQVANSIDADYNLSAISGIGIYRNYRADRKEVMPDVYGNLYLDEGRRARWNQEGWDPDIVSVCLGTNDFSKGSDPENRAPFDPEKFTAAYIRFLEELDRRYPDAAFGLLTSPMLDAEQNRILSDCLFRVKDHFGSSEVIEVFEFRDRYISGCAGHPDLKEHELMAQQLQPFYRSLLNNREGMPGEG</sequence>
<protein>
    <recommendedName>
        <fullName evidence="6">GDSL family lipase</fullName>
    </recommendedName>
</protein>
<dbReference type="GO" id="GO:0052689">
    <property type="term" value="F:carboxylic ester hydrolase activity"/>
    <property type="evidence" value="ECO:0007669"/>
    <property type="project" value="InterPro"/>
</dbReference>
<proteinExistence type="predicted"/>
<dbReference type="AlphaFoldDB" id="A0A4S3M3U8"/>
<evidence type="ECO:0008006" key="6">
    <source>
        <dbReference type="Google" id="ProtNLM"/>
    </source>
</evidence>
<name>A0A4S3M3U8_9FLAO</name>
<evidence type="ECO:0000313" key="4">
    <source>
        <dbReference type="EMBL" id="THD69854.1"/>
    </source>
</evidence>
<evidence type="ECO:0000256" key="1">
    <source>
        <dbReference type="SAM" id="MobiDB-lite"/>
    </source>
</evidence>
<dbReference type="RefSeq" id="WP_136335345.1">
    <property type="nucleotide sequence ID" value="NZ_QXMP01000002.1"/>
</dbReference>
<evidence type="ECO:0000259" key="2">
    <source>
        <dbReference type="Pfam" id="PF13472"/>
    </source>
</evidence>
<keyword evidence="5" id="KW-1185">Reference proteome</keyword>
<dbReference type="InterPro" id="IPR040794">
    <property type="entry name" value="CE2_N"/>
</dbReference>